<evidence type="ECO:0000256" key="3">
    <source>
        <dbReference type="ARBA" id="ARBA00022519"/>
    </source>
</evidence>
<protein>
    <recommendedName>
        <fullName evidence="7">TRAP transporter large permease protein</fullName>
    </recommendedName>
</protein>
<comment type="subunit">
    <text evidence="7">The complex comprises the extracytoplasmic solute receptor protein and the two transmembrane proteins.</text>
</comment>
<evidence type="ECO:0000259" key="8">
    <source>
        <dbReference type="Pfam" id="PF06808"/>
    </source>
</evidence>
<proteinExistence type="inferred from homology"/>
<evidence type="ECO:0000256" key="7">
    <source>
        <dbReference type="RuleBase" id="RU369079"/>
    </source>
</evidence>
<dbReference type="EMBL" id="FRBN01000046">
    <property type="protein sequence ID" value="SHL81495.1"/>
    <property type="molecule type" value="Genomic_DNA"/>
</dbReference>
<evidence type="ECO:0000256" key="1">
    <source>
        <dbReference type="ARBA" id="ARBA00004429"/>
    </source>
</evidence>
<organism evidence="9 10">
    <name type="scientific">Roseovarius marisflavi</name>
    <dbReference type="NCBI Taxonomy" id="1054996"/>
    <lineage>
        <taxon>Bacteria</taxon>
        <taxon>Pseudomonadati</taxon>
        <taxon>Pseudomonadota</taxon>
        <taxon>Alphaproteobacteria</taxon>
        <taxon>Rhodobacterales</taxon>
        <taxon>Roseobacteraceae</taxon>
        <taxon>Roseovarius</taxon>
    </lineage>
</organism>
<keyword evidence="2" id="KW-1003">Cell membrane</keyword>
<dbReference type="InterPro" id="IPR004681">
    <property type="entry name" value="TRAP_DctM"/>
</dbReference>
<keyword evidence="6 7" id="KW-0472">Membrane</keyword>
<comment type="similarity">
    <text evidence="7">Belongs to the TRAP transporter large permease family.</text>
</comment>
<dbReference type="PANTHER" id="PTHR33362:SF5">
    <property type="entry name" value="C4-DICARBOXYLATE TRAP TRANSPORTER LARGE PERMEASE PROTEIN DCTM"/>
    <property type="match status" value="1"/>
</dbReference>
<feature type="transmembrane region" description="Helical" evidence="7">
    <location>
        <begin position="237"/>
        <end position="256"/>
    </location>
</feature>
<feature type="transmembrane region" description="Helical" evidence="7">
    <location>
        <begin position="268"/>
        <end position="289"/>
    </location>
</feature>
<evidence type="ECO:0000256" key="5">
    <source>
        <dbReference type="ARBA" id="ARBA00022989"/>
    </source>
</evidence>
<dbReference type="OrthoDB" id="9790209at2"/>
<comment type="caution">
    <text evidence="7">Lacks conserved residue(s) required for the propagation of feature annotation.</text>
</comment>
<feature type="transmembrane region" description="Helical" evidence="7">
    <location>
        <begin position="135"/>
        <end position="158"/>
    </location>
</feature>
<dbReference type="NCBIfam" id="TIGR00786">
    <property type="entry name" value="dctM"/>
    <property type="match status" value="1"/>
</dbReference>
<keyword evidence="5 7" id="KW-1133">Transmembrane helix</keyword>
<dbReference type="STRING" id="1054996.SAMN05444414_14613"/>
<feature type="transmembrane region" description="Helical" evidence="7">
    <location>
        <begin position="170"/>
        <end position="191"/>
    </location>
</feature>
<evidence type="ECO:0000256" key="6">
    <source>
        <dbReference type="ARBA" id="ARBA00023136"/>
    </source>
</evidence>
<feature type="transmembrane region" description="Helical" evidence="7">
    <location>
        <begin position="212"/>
        <end position="231"/>
    </location>
</feature>
<evidence type="ECO:0000313" key="10">
    <source>
        <dbReference type="Proteomes" id="UP000184191"/>
    </source>
</evidence>
<evidence type="ECO:0000256" key="2">
    <source>
        <dbReference type="ARBA" id="ARBA00022475"/>
    </source>
</evidence>
<evidence type="ECO:0000256" key="4">
    <source>
        <dbReference type="ARBA" id="ARBA00022692"/>
    </source>
</evidence>
<dbReference type="PIRSF" id="PIRSF006066">
    <property type="entry name" value="HI0050"/>
    <property type="match status" value="1"/>
</dbReference>
<dbReference type="AlphaFoldDB" id="A0A1M7DPU5"/>
<gene>
    <name evidence="9" type="ORF">SAMN05444414_14613</name>
</gene>
<feature type="domain" description="TRAP C4-dicarboxylate transport system permease DctM subunit" evidence="8">
    <location>
        <begin position="8"/>
        <end position="413"/>
    </location>
</feature>
<keyword evidence="3 7" id="KW-0997">Cell inner membrane</keyword>
<keyword evidence="7" id="KW-0813">Transport</keyword>
<evidence type="ECO:0000313" key="9">
    <source>
        <dbReference type="EMBL" id="SHL81495.1"/>
    </source>
</evidence>
<dbReference type="GO" id="GO:0005886">
    <property type="term" value="C:plasma membrane"/>
    <property type="evidence" value="ECO:0007669"/>
    <property type="project" value="UniProtKB-SubCell"/>
</dbReference>
<comment type="subcellular location">
    <subcellularLocation>
        <location evidence="1 7">Cell inner membrane</location>
        <topology evidence="1 7">Multi-pass membrane protein</topology>
    </subcellularLocation>
</comment>
<accession>A0A1M7DPU5</accession>
<dbReference type="Pfam" id="PF06808">
    <property type="entry name" value="DctM"/>
    <property type="match status" value="1"/>
</dbReference>
<feature type="transmembrane region" description="Helical" evidence="7">
    <location>
        <begin position="389"/>
        <end position="413"/>
    </location>
</feature>
<feature type="transmembrane region" description="Helical" evidence="7">
    <location>
        <begin position="93"/>
        <end position="123"/>
    </location>
</feature>
<dbReference type="GO" id="GO:0022857">
    <property type="term" value="F:transmembrane transporter activity"/>
    <property type="evidence" value="ECO:0007669"/>
    <property type="project" value="UniProtKB-UniRule"/>
</dbReference>
<dbReference type="Proteomes" id="UP000184191">
    <property type="component" value="Unassembled WGS sequence"/>
</dbReference>
<dbReference type="PANTHER" id="PTHR33362">
    <property type="entry name" value="SIALIC ACID TRAP TRANSPORTER PERMEASE PROTEIN SIAT-RELATED"/>
    <property type="match status" value="1"/>
</dbReference>
<feature type="transmembrane region" description="Helical" evidence="7">
    <location>
        <begin position="301"/>
        <end position="322"/>
    </location>
</feature>
<dbReference type="RefSeq" id="WP_073200951.1">
    <property type="nucleotide sequence ID" value="NZ_FRBN01000046.1"/>
</dbReference>
<name>A0A1M7DPU5_9RHOB</name>
<dbReference type="InterPro" id="IPR010656">
    <property type="entry name" value="DctM"/>
</dbReference>
<sequence>MNLLLLFLIVFTLLALRQNMVLILLVSAAYVQVVYGNGTVLYVVEDLWTAMDNHALLAIPMYLVVGNLIARGSIAGHLVEVFKSATDWMPGGLGVATILACACFSAISGSSAATLIAIGSVMYPALKDAGYSSRFAIGSVTSAGTLGILIPPSIPLILYGLVTDTSVADLFLAGVLPGILLALIFAVYSVVTNREMARGTFSSRRLITSFHNGFFAILAPVLLLGGIYSGVFSPIQAAAVAVVYTAAVEVLIYRSFGLAGLFEIMKSSVVMLGTLMPIVAVALMLKSFLASEGLPDAFADWVQNIFESKVAILLALNLALLITGCLIDVVSAILLLAPVMLAVGTAVGVNPVHLGIIMVVNLEIGLLTPPVGLNLLIASRSFGERVSSIAMSVLPFVLLMLVVLMVVTFVPWLSLVLIE</sequence>
<comment type="function">
    <text evidence="7">Part of the tripartite ATP-independent periplasmic (TRAP) transport system.</text>
</comment>
<keyword evidence="10" id="KW-1185">Reference proteome</keyword>
<reference evidence="10" key="1">
    <citation type="submission" date="2016-11" db="EMBL/GenBank/DDBJ databases">
        <authorList>
            <person name="Varghese N."/>
            <person name="Submissions S."/>
        </authorList>
    </citation>
    <scope>NUCLEOTIDE SEQUENCE [LARGE SCALE GENOMIC DNA]</scope>
    <source>
        <strain evidence="10">DSM 29327</strain>
    </source>
</reference>
<keyword evidence="4 7" id="KW-0812">Transmembrane</keyword>